<comment type="caution">
    <text evidence="3">The sequence shown here is derived from an EMBL/GenBank/DDBJ whole genome shotgun (WGS) entry which is preliminary data.</text>
</comment>
<dbReference type="InterPro" id="IPR025419">
    <property type="entry name" value="DUF4142"/>
</dbReference>
<feature type="chain" id="PRO_5016420473" evidence="1">
    <location>
        <begin position="28"/>
        <end position="206"/>
    </location>
</feature>
<feature type="signal peptide" evidence="1">
    <location>
        <begin position="1"/>
        <end position="27"/>
    </location>
</feature>
<proteinExistence type="predicted"/>
<dbReference type="RefSeq" id="WP_111599427.1">
    <property type="nucleotide sequence ID" value="NZ_QLLL01000008.1"/>
</dbReference>
<sequence length="206" mass="22086">MKKLSINKFGGLAIISTCIALFTAACNNNTNTSTTDSLNNVSDTATALTEGDAKDINKDKFSGDSLKPDAKAVVTAFTSGMEEIAMSEAATSRSTNAEVKKFAETMITAHKKLNEEMAALAASKGITLPAALDEGQQKDVANLTAESNFDKEYIDKAVAAHKDAVKLFDDQSKDANDPDIKAAFAKNLAEIRHHLEMAEKLQKKIK</sequence>
<evidence type="ECO:0000313" key="4">
    <source>
        <dbReference type="Proteomes" id="UP000249547"/>
    </source>
</evidence>
<keyword evidence="4" id="KW-1185">Reference proteome</keyword>
<reference evidence="3 4" key="1">
    <citation type="submission" date="2018-06" db="EMBL/GenBank/DDBJ databases">
        <title>Genomic Encyclopedia of Archaeal and Bacterial Type Strains, Phase II (KMG-II): from individual species to whole genera.</title>
        <authorList>
            <person name="Goeker M."/>
        </authorList>
    </citation>
    <scope>NUCLEOTIDE SEQUENCE [LARGE SCALE GENOMIC DNA]</scope>
    <source>
        <strain evidence="3 4">DSM 23857</strain>
    </source>
</reference>
<dbReference type="EMBL" id="QLLL01000008">
    <property type="protein sequence ID" value="RAJ00301.1"/>
    <property type="molecule type" value="Genomic_DNA"/>
</dbReference>
<dbReference type="Pfam" id="PF13628">
    <property type="entry name" value="DUF4142"/>
    <property type="match status" value="1"/>
</dbReference>
<accession>A0A327Q7L9</accession>
<keyword evidence="1" id="KW-0732">Signal</keyword>
<protein>
    <submittedName>
        <fullName evidence="3">Putative membrane protein</fullName>
    </submittedName>
</protein>
<dbReference type="SUPFAM" id="SSF47240">
    <property type="entry name" value="Ferritin-like"/>
    <property type="match status" value="1"/>
</dbReference>
<feature type="domain" description="DUF4142" evidence="2">
    <location>
        <begin position="69"/>
        <end position="201"/>
    </location>
</feature>
<evidence type="ECO:0000256" key="1">
    <source>
        <dbReference type="SAM" id="SignalP"/>
    </source>
</evidence>
<dbReference type="PANTHER" id="PTHR38593">
    <property type="entry name" value="BLR2558 PROTEIN"/>
    <property type="match status" value="1"/>
</dbReference>
<organism evidence="3 4">
    <name type="scientific">Chitinophaga skermanii</name>
    <dbReference type="NCBI Taxonomy" id="331697"/>
    <lineage>
        <taxon>Bacteria</taxon>
        <taxon>Pseudomonadati</taxon>
        <taxon>Bacteroidota</taxon>
        <taxon>Chitinophagia</taxon>
        <taxon>Chitinophagales</taxon>
        <taxon>Chitinophagaceae</taxon>
        <taxon>Chitinophaga</taxon>
    </lineage>
</organism>
<dbReference type="Proteomes" id="UP000249547">
    <property type="component" value="Unassembled WGS sequence"/>
</dbReference>
<dbReference type="Gene3D" id="1.20.1260.10">
    <property type="match status" value="1"/>
</dbReference>
<dbReference type="InterPro" id="IPR009078">
    <property type="entry name" value="Ferritin-like_SF"/>
</dbReference>
<gene>
    <name evidence="3" type="ORF">LX64_04003</name>
</gene>
<dbReference type="PROSITE" id="PS51257">
    <property type="entry name" value="PROKAR_LIPOPROTEIN"/>
    <property type="match status" value="1"/>
</dbReference>
<dbReference type="AlphaFoldDB" id="A0A327Q7L9"/>
<dbReference type="InterPro" id="IPR012347">
    <property type="entry name" value="Ferritin-like"/>
</dbReference>
<dbReference type="PANTHER" id="PTHR38593:SF1">
    <property type="entry name" value="BLR2558 PROTEIN"/>
    <property type="match status" value="1"/>
</dbReference>
<dbReference type="OrthoDB" id="883203at2"/>
<evidence type="ECO:0000259" key="2">
    <source>
        <dbReference type="Pfam" id="PF13628"/>
    </source>
</evidence>
<evidence type="ECO:0000313" key="3">
    <source>
        <dbReference type="EMBL" id="RAJ00301.1"/>
    </source>
</evidence>
<name>A0A327Q7L9_9BACT</name>